<keyword evidence="1" id="KW-0175">Coiled coil</keyword>
<keyword evidence="2" id="KW-0472">Membrane</keyword>
<accession>A0ABU7VX88</accession>
<sequence length="247" mass="27511">MNITKLTKLLGLIAGIAVLDIILFSPGLIGIQIGGASVLQTAAGVTLLVISFLVLVYGSYVLLFKPPAVPPIKDIVTHEDYIEALGHYRDVKVLKSDIQLALDQLERIEKKKDTLLDVLSQRFDPAELSYKKFASVIAEVEKLFYLNVRGILNKLGVFDASELSIYTNKHNSGRFSSKLVQEKTALYNEYLTSIAGYIGANEEILLKLDKLLLEISQLGSADYKDIEEMPGMKEIDALIRQTKFYKQ</sequence>
<feature type="transmembrane region" description="Helical" evidence="2">
    <location>
        <begin position="39"/>
        <end position="63"/>
    </location>
</feature>
<proteinExistence type="predicted"/>
<keyword evidence="2" id="KW-1133">Transmembrane helix</keyword>
<dbReference type="RefSeq" id="WP_331848062.1">
    <property type="nucleotide sequence ID" value="NZ_JAZHPZ010000010.1"/>
</dbReference>
<protein>
    <recommendedName>
        <fullName evidence="5">5-bromo-4-chloroindolyl phosphate hydrolysis protein</fullName>
    </recommendedName>
</protein>
<keyword evidence="4" id="KW-1185">Reference proteome</keyword>
<evidence type="ECO:0000313" key="3">
    <source>
        <dbReference type="EMBL" id="MEF2967846.1"/>
    </source>
</evidence>
<feature type="transmembrane region" description="Helical" evidence="2">
    <location>
        <begin position="12"/>
        <end position="33"/>
    </location>
</feature>
<reference evidence="3 4" key="1">
    <citation type="submission" date="2024-02" db="EMBL/GenBank/DDBJ databases">
        <title>A nitrogen-fixing paenibacillus bacterium.</title>
        <authorList>
            <person name="Zhang W.L."/>
            <person name="Chen S.F."/>
        </authorList>
    </citation>
    <scope>NUCLEOTIDE SEQUENCE [LARGE SCALE GENOMIC DNA]</scope>
    <source>
        <strain evidence="3 4">M1</strain>
    </source>
</reference>
<evidence type="ECO:0008006" key="5">
    <source>
        <dbReference type="Google" id="ProtNLM"/>
    </source>
</evidence>
<keyword evidence="2" id="KW-0812">Transmembrane</keyword>
<comment type="caution">
    <text evidence="3">The sequence shown here is derived from an EMBL/GenBank/DDBJ whole genome shotgun (WGS) entry which is preliminary data.</text>
</comment>
<organism evidence="3 4">
    <name type="scientific">Paenibacillus haidiansis</name>
    <dbReference type="NCBI Taxonomy" id="1574488"/>
    <lineage>
        <taxon>Bacteria</taxon>
        <taxon>Bacillati</taxon>
        <taxon>Bacillota</taxon>
        <taxon>Bacilli</taxon>
        <taxon>Bacillales</taxon>
        <taxon>Paenibacillaceae</taxon>
        <taxon>Paenibacillus</taxon>
    </lineage>
</organism>
<dbReference type="EMBL" id="JAZHPZ010000010">
    <property type="protein sequence ID" value="MEF2967846.1"/>
    <property type="molecule type" value="Genomic_DNA"/>
</dbReference>
<name>A0ABU7VX88_9BACL</name>
<evidence type="ECO:0000256" key="2">
    <source>
        <dbReference type="SAM" id="Phobius"/>
    </source>
</evidence>
<evidence type="ECO:0000256" key="1">
    <source>
        <dbReference type="SAM" id="Coils"/>
    </source>
</evidence>
<evidence type="ECO:0000313" key="4">
    <source>
        <dbReference type="Proteomes" id="UP001306950"/>
    </source>
</evidence>
<gene>
    <name evidence="3" type="ORF">V3851_18610</name>
</gene>
<feature type="coiled-coil region" evidence="1">
    <location>
        <begin position="91"/>
        <end position="118"/>
    </location>
</feature>
<dbReference type="Proteomes" id="UP001306950">
    <property type="component" value="Unassembled WGS sequence"/>
</dbReference>